<protein>
    <submittedName>
        <fullName evidence="1">Uncharacterized protein</fullName>
    </submittedName>
</protein>
<reference evidence="1" key="1">
    <citation type="submission" date="2011-07" db="EMBL/GenBank/DDBJ databases">
        <title>The Genome Sequence of Exophiala (Wangiella) dermatitidis NIH/UT8656.</title>
        <authorList>
            <consortium name="The Broad Institute Genome Sequencing Platform"/>
            <person name="Cuomo C."/>
            <person name="Wang Z."/>
            <person name="Hunicke-Smith S."/>
            <person name="Szanislo P.J."/>
            <person name="Earl A."/>
            <person name="Young S.K."/>
            <person name="Zeng Q."/>
            <person name="Gargeya S."/>
            <person name="Fitzgerald M."/>
            <person name="Haas B."/>
            <person name="Abouelleil A."/>
            <person name="Alvarado L."/>
            <person name="Arachchi H.M."/>
            <person name="Berlin A."/>
            <person name="Brown A."/>
            <person name="Chapman S.B."/>
            <person name="Chen Z."/>
            <person name="Dunbar C."/>
            <person name="Freedman E."/>
            <person name="Gearin G."/>
            <person name="Gellesch M."/>
            <person name="Goldberg J."/>
            <person name="Griggs A."/>
            <person name="Gujja S."/>
            <person name="Heiman D."/>
            <person name="Howarth C."/>
            <person name="Larson L."/>
            <person name="Lui A."/>
            <person name="MacDonald P.J.P."/>
            <person name="Montmayeur A."/>
            <person name="Murphy C."/>
            <person name="Neiman D."/>
            <person name="Pearson M."/>
            <person name="Priest M."/>
            <person name="Roberts A."/>
            <person name="Saif S."/>
            <person name="Shea T."/>
            <person name="Shenoy N."/>
            <person name="Sisk P."/>
            <person name="Stolte C."/>
            <person name="Sykes S."/>
            <person name="Wortman J."/>
            <person name="Nusbaum C."/>
            <person name="Birren B."/>
        </authorList>
    </citation>
    <scope>NUCLEOTIDE SEQUENCE</scope>
    <source>
        <strain evidence="1">NIH/UT8656</strain>
    </source>
</reference>
<evidence type="ECO:0000313" key="1">
    <source>
        <dbReference type="EMBL" id="EHY60272.1"/>
    </source>
</evidence>
<gene>
    <name evidence="1" type="ORF">HMPREF1120_08240</name>
</gene>
<organism evidence="1 2">
    <name type="scientific">Exophiala dermatitidis (strain ATCC 34100 / CBS 525.76 / NIH/UT8656)</name>
    <name type="common">Black yeast</name>
    <name type="synonym">Wangiella dermatitidis</name>
    <dbReference type="NCBI Taxonomy" id="858893"/>
    <lineage>
        <taxon>Eukaryota</taxon>
        <taxon>Fungi</taxon>
        <taxon>Dikarya</taxon>
        <taxon>Ascomycota</taxon>
        <taxon>Pezizomycotina</taxon>
        <taxon>Eurotiomycetes</taxon>
        <taxon>Chaetothyriomycetidae</taxon>
        <taxon>Chaetothyriales</taxon>
        <taxon>Herpotrichiellaceae</taxon>
        <taxon>Exophiala</taxon>
    </lineage>
</organism>
<dbReference type="AlphaFoldDB" id="H6C845"/>
<proteinExistence type="predicted"/>
<dbReference type="Proteomes" id="UP000007304">
    <property type="component" value="Unassembled WGS sequence"/>
</dbReference>
<dbReference type="HOGENOM" id="CLU_1875445_0_0_1"/>
<evidence type="ECO:0000313" key="2">
    <source>
        <dbReference type="Proteomes" id="UP000007304"/>
    </source>
</evidence>
<dbReference type="RefSeq" id="XP_009160733.1">
    <property type="nucleotide sequence ID" value="XM_009162485.1"/>
</dbReference>
<keyword evidence="2" id="KW-1185">Reference proteome</keyword>
<dbReference type="EMBL" id="JH226136">
    <property type="protein sequence ID" value="EHY60272.1"/>
    <property type="molecule type" value="Genomic_DNA"/>
</dbReference>
<name>H6C845_EXODN</name>
<sequence length="136" mass="14925">MMRCFAVNLVARAGCRKVAIAGISFGCCAPHQLPDSSNINVDLPYSLERVSLAADTLPAPISVLYAVHHNRRLISRREMSRLRPPVQLDSRKNRDKSSNNTLNIPLAQETATLGPANGPFSLIGSQGWDRLQSFNL</sequence>
<dbReference type="InParanoid" id="H6C845"/>
<dbReference type="VEuPathDB" id="FungiDB:HMPREF1120_08240"/>
<dbReference type="GeneID" id="20312879"/>
<accession>H6C845</accession>